<dbReference type="CDD" id="cd03411">
    <property type="entry name" value="Ferrochelatase_N"/>
    <property type="match status" value="1"/>
</dbReference>
<proteinExistence type="inferred from homology"/>
<protein>
    <recommendedName>
        <fullName evidence="9 10">Ferrochelatase</fullName>
        <ecNumber evidence="9 10">4.98.1.1</ecNumber>
    </recommendedName>
    <alternativeName>
        <fullName evidence="9">Heme synthase</fullName>
    </alternativeName>
    <alternativeName>
        <fullName evidence="9">Protoheme ferro-lyase</fullName>
    </alternativeName>
</protein>
<dbReference type="FunFam" id="3.40.50.1400:FF:000002">
    <property type="entry name" value="Ferrochelatase"/>
    <property type="match status" value="1"/>
</dbReference>
<feature type="binding site" evidence="9">
    <location>
        <position position="204"/>
    </location>
    <ligand>
        <name>Fe(2+)</name>
        <dbReference type="ChEBI" id="CHEBI:29033"/>
    </ligand>
</feature>
<dbReference type="InterPro" id="IPR033644">
    <property type="entry name" value="Ferrochelatase_C"/>
</dbReference>
<dbReference type="UniPathway" id="UPA00252">
    <property type="reaction ID" value="UER00325"/>
</dbReference>
<evidence type="ECO:0000256" key="9">
    <source>
        <dbReference type="HAMAP-Rule" id="MF_00323"/>
    </source>
</evidence>
<dbReference type="CDD" id="cd00419">
    <property type="entry name" value="Ferrochelatase_C"/>
    <property type="match status" value="1"/>
</dbReference>
<comment type="catalytic activity">
    <reaction evidence="8">
        <text>Fe-coproporphyrin III + 2 H(+) = coproporphyrin III + Fe(2+)</text>
        <dbReference type="Rhea" id="RHEA:49572"/>
        <dbReference type="ChEBI" id="CHEBI:15378"/>
        <dbReference type="ChEBI" id="CHEBI:29033"/>
        <dbReference type="ChEBI" id="CHEBI:68438"/>
        <dbReference type="ChEBI" id="CHEBI:131725"/>
        <dbReference type="EC" id="4.99.1.9"/>
    </reaction>
    <physiologicalReaction direction="right-to-left" evidence="8">
        <dbReference type="Rhea" id="RHEA:49574"/>
    </physiologicalReaction>
</comment>
<evidence type="ECO:0000256" key="3">
    <source>
        <dbReference type="ARBA" id="ARBA00022723"/>
    </source>
</evidence>
<dbReference type="PROSITE" id="PS00534">
    <property type="entry name" value="FERROCHELATASE"/>
    <property type="match status" value="1"/>
</dbReference>
<keyword evidence="7 9" id="KW-0627">Porphyrin biosynthesis</keyword>
<evidence type="ECO:0000256" key="2">
    <source>
        <dbReference type="ARBA" id="ARBA00022490"/>
    </source>
</evidence>
<dbReference type="PANTHER" id="PTHR11108">
    <property type="entry name" value="FERROCHELATASE"/>
    <property type="match status" value="1"/>
</dbReference>
<evidence type="ECO:0000256" key="10">
    <source>
        <dbReference type="RuleBase" id="RU000607"/>
    </source>
</evidence>
<dbReference type="GO" id="GO:0006783">
    <property type="term" value="P:heme biosynthetic process"/>
    <property type="evidence" value="ECO:0007669"/>
    <property type="project" value="UniProtKB-UniRule"/>
</dbReference>
<evidence type="ECO:0000256" key="7">
    <source>
        <dbReference type="ARBA" id="ARBA00023244"/>
    </source>
</evidence>
<dbReference type="HAMAP" id="MF_00323">
    <property type="entry name" value="Ferrochelatase"/>
    <property type="match status" value="1"/>
</dbReference>
<comment type="caution">
    <text evidence="11">The sequence shown here is derived from an EMBL/GenBank/DDBJ whole genome shotgun (WGS) entry which is preliminary data.</text>
</comment>
<evidence type="ECO:0000256" key="8">
    <source>
        <dbReference type="ARBA" id="ARBA00024536"/>
    </source>
</evidence>
<dbReference type="AlphaFoldDB" id="A0A2W5KIZ1"/>
<dbReference type="NCBIfam" id="TIGR00109">
    <property type="entry name" value="hemH"/>
    <property type="match status" value="1"/>
</dbReference>
<comment type="pathway">
    <text evidence="9 10">Porphyrin-containing compound metabolism; protoheme biosynthesis; protoheme from protoporphyrin-IX: step 1/1.</text>
</comment>
<evidence type="ECO:0000256" key="1">
    <source>
        <dbReference type="ARBA" id="ARBA00007718"/>
    </source>
</evidence>
<keyword evidence="5 9" id="KW-0350">Heme biosynthesis</keyword>
<keyword evidence="2 9" id="KW-0963">Cytoplasm</keyword>
<dbReference type="Pfam" id="PF00762">
    <property type="entry name" value="Ferrochelatase"/>
    <property type="match status" value="1"/>
</dbReference>
<dbReference type="InterPro" id="IPR033659">
    <property type="entry name" value="Ferrochelatase_N"/>
</dbReference>
<dbReference type="GO" id="GO:0004325">
    <property type="term" value="F:ferrochelatase activity"/>
    <property type="evidence" value="ECO:0007669"/>
    <property type="project" value="UniProtKB-UniRule"/>
</dbReference>
<dbReference type="Gene3D" id="3.40.50.1400">
    <property type="match status" value="2"/>
</dbReference>
<reference evidence="11 12" key="1">
    <citation type="submission" date="2017-08" db="EMBL/GenBank/DDBJ databases">
        <title>Infants hospitalized years apart are colonized by the same room-sourced microbial strains.</title>
        <authorList>
            <person name="Brooks B."/>
            <person name="Olm M.R."/>
            <person name="Firek B.A."/>
            <person name="Baker R."/>
            <person name="Thomas B.C."/>
            <person name="Morowitz M.J."/>
            <person name="Banfield J.F."/>
        </authorList>
    </citation>
    <scope>NUCLEOTIDE SEQUENCE [LARGE SCALE GENOMIC DNA]</scope>
    <source>
        <strain evidence="11">S2_005_003_R2_42</strain>
    </source>
</reference>
<dbReference type="InterPro" id="IPR001015">
    <property type="entry name" value="Ferrochelatase"/>
</dbReference>
<comment type="similarity">
    <text evidence="1 9 10">Belongs to the ferrochelatase family.</text>
</comment>
<accession>A0A2W5KIZ1</accession>
<evidence type="ECO:0000256" key="4">
    <source>
        <dbReference type="ARBA" id="ARBA00023004"/>
    </source>
</evidence>
<sequence length="336" mass="37236">MTPDPLPAPAPAAPDSAVLLVNLGTPDAPTPAAVRRYLAEFLSDPRVVEQPRWLWLPILHGVILRIRPARSAALYRRIWTEAGSPLQTGMAALAAAVQKRRPDLIVRHAMRYREPSLAAQLDALDAAGIRRLLVLPLFPQYSATTTASVLDELGRQWRRRRRVPELHFVDGYATEPAYVEALAAQIEAHWRAHGPAERLLLSFHGIPERYVRAGDPYAEQCRATAEALRQRLGPAAPPLLTCFQSRVGREPWLQPYTDQLLERLPSEGVRSVQIVAPGFSIDCLETLEELAMTNREHFLAAGGERYEYIPALDAGEGQVALVQTLIRRHLGAPPAP</sequence>
<evidence type="ECO:0000256" key="6">
    <source>
        <dbReference type="ARBA" id="ARBA00023239"/>
    </source>
</evidence>
<comment type="function">
    <text evidence="9 10">Catalyzes the ferrous insertion into protoporphyrin IX.</text>
</comment>
<dbReference type="InterPro" id="IPR019772">
    <property type="entry name" value="Ferrochelatase_AS"/>
</dbReference>
<dbReference type="SUPFAM" id="SSF53800">
    <property type="entry name" value="Chelatase"/>
    <property type="match status" value="1"/>
</dbReference>
<gene>
    <name evidence="9" type="primary">hemH</name>
    <name evidence="11" type="ORF">DI564_10185</name>
</gene>
<dbReference type="EC" id="4.98.1.1" evidence="9 10"/>
<organism evidence="11 12">
    <name type="scientific">Rhodanobacter denitrificans</name>
    <dbReference type="NCBI Taxonomy" id="666685"/>
    <lineage>
        <taxon>Bacteria</taxon>
        <taxon>Pseudomonadati</taxon>
        <taxon>Pseudomonadota</taxon>
        <taxon>Gammaproteobacteria</taxon>
        <taxon>Lysobacterales</taxon>
        <taxon>Rhodanobacteraceae</taxon>
        <taxon>Rhodanobacter</taxon>
    </lineage>
</organism>
<comment type="catalytic activity">
    <reaction evidence="9 10">
        <text>heme b + 2 H(+) = protoporphyrin IX + Fe(2+)</text>
        <dbReference type="Rhea" id="RHEA:22584"/>
        <dbReference type="ChEBI" id="CHEBI:15378"/>
        <dbReference type="ChEBI" id="CHEBI:29033"/>
        <dbReference type="ChEBI" id="CHEBI:57306"/>
        <dbReference type="ChEBI" id="CHEBI:60344"/>
        <dbReference type="EC" id="4.98.1.1"/>
    </reaction>
</comment>
<dbReference type="EMBL" id="QFPO01000007">
    <property type="protein sequence ID" value="PZQ14855.1"/>
    <property type="molecule type" value="Genomic_DNA"/>
</dbReference>
<dbReference type="PANTHER" id="PTHR11108:SF1">
    <property type="entry name" value="FERROCHELATASE, MITOCHONDRIAL"/>
    <property type="match status" value="1"/>
</dbReference>
<comment type="subcellular location">
    <subcellularLocation>
        <location evidence="9 10">Cytoplasm</location>
    </subcellularLocation>
</comment>
<keyword evidence="6 9" id="KW-0456">Lyase</keyword>
<evidence type="ECO:0000313" key="11">
    <source>
        <dbReference type="EMBL" id="PZQ14855.1"/>
    </source>
</evidence>
<name>A0A2W5KIZ1_9GAMM</name>
<dbReference type="GO" id="GO:0005737">
    <property type="term" value="C:cytoplasm"/>
    <property type="evidence" value="ECO:0007669"/>
    <property type="project" value="UniProtKB-SubCell"/>
</dbReference>
<dbReference type="Proteomes" id="UP000249046">
    <property type="component" value="Unassembled WGS sequence"/>
</dbReference>
<dbReference type="GO" id="GO:0046872">
    <property type="term" value="F:metal ion binding"/>
    <property type="evidence" value="ECO:0007669"/>
    <property type="project" value="UniProtKB-KW"/>
</dbReference>
<keyword evidence="4 9" id="KW-0408">Iron</keyword>
<evidence type="ECO:0000313" key="12">
    <source>
        <dbReference type="Proteomes" id="UP000249046"/>
    </source>
</evidence>
<feature type="binding site" evidence="9">
    <location>
        <position position="285"/>
    </location>
    <ligand>
        <name>Fe(2+)</name>
        <dbReference type="ChEBI" id="CHEBI:29033"/>
    </ligand>
</feature>
<keyword evidence="3 9" id="KW-0479">Metal-binding</keyword>
<evidence type="ECO:0000256" key="5">
    <source>
        <dbReference type="ARBA" id="ARBA00023133"/>
    </source>
</evidence>